<keyword evidence="12" id="KW-1185">Reference proteome</keyword>
<dbReference type="Pfam" id="PF00563">
    <property type="entry name" value="EAL"/>
    <property type="match status" value="1"/>
</dbReference>
<dbReference type="eggNOG" id="COG1455">
    <property type="taxonomic scope" value="Bacteria"/>
</dbReference>
<feature type="domain" description="EAL" evidence="9">
    <location>
        <begin position="443"/>
        <end position="698"/>
    </location>
</feature>
<dbReference type="InterPro" id="IPR001633">
    <property type="entry name" value="EAL_dom"/>
</dbReference>
<protein>
    <submittedName>
        <fullName evidence="11">PTS system, lactose/cellobiose family IIC subunit</fullName>
    </submittedName>
</protein>
<dbReference type="eggNOG" id="COG2200">
    <property type="taxonomic scope" value="Bacteria"/>
</dbReference>
<accession>F6DRU0</accession>
<evidence type="ECO:0000256" key="6">
    <source>
        <dbReference type="ARBA" id="ARBA00022989"/>
    </source>
</evidence>
<keyword evidence="5 8" id="KW-0812">Transmembrane</keyword>
<evidence type="ECO:0000256" key="4">
    <source>
        <dbReference type="ARBA" id="ARBA00022597"/>
    </source>
</evidence>
<feature type="transmembrane region" description="Helical" evidence="8">
    <location>
        <begin position="381"/>
        <end position="401"/>
    </location>
</feature>
<dbReference type="PROSITE" id="PS51105">
    <property type="entry name" value="PTS_EIIC_TYPE_3"/>
    <property type="match status" value="1"/>
</dbReference>
<keyword evidence="4" id="KW-0762">Sugar transport</keyword>
<dbReference type="GO" id="GO:0008982">
    <property type="term" value="F:protein-N(PI)-phosphohistidine-sugar phosphotransferase activity"/>
    <property type="evidence" value="ECO:0007669"/>
    <property type="project" value="InterPro"/>
</dbReference>
<dbReference type="GO" id="GO:0005886">
    <property type="term" value="C:plasma membrane"/>
    <property type="evidence" value="ECO:0007669"/>
    <property type="project" value="UniProtKB-SubCell"/>
</dbReference>
<dbReference type="InterPro" id="IPR035919">
    <property type="entry name" value="EAL_sf"/>
</dbReference>
<dbReference type="KEGG" id="dru:Desru_1586"/>
<evidence type="ECO:0000256" key="5">
    <source>
        <dbReference type="ARBA" id="ARBA00022692"/>
    </source>
</evidence>
<dbReference type="PANTHER" id="PTHR33989:SF4">
    <property type="entry name" value="PTS SYSTEM N,N'-DIACETYLCHITOBIOSE-SPECIFIC EIIC COMPONENT"/>
    <property type="match status" value="1"/>
</dbReference>
<evidence type="ECO:0000256" key="3">
    <source>
        <dbReference type="ARBA" id="ARBA00022475"/>
    </source>
</evidence>
<dbReference type="STRING" id="696281.Desru_1586"/>
<dbReference type="InterPro" id="IPR051088">
    <property type="entry name" value="PTS_Sugar-EIIC/EIIB"/>
</dbReference>
<evidence type="ECO:0000313" key="11">
    <source>
        <dbReference type="EMBL" id="AEG59851.1"/>
    </source>
</evidence>
<evidence type="ECO:0000256" key="1">
    <source>
        <dbReference type="ARBA" id="ARBA00004651"/>
    </source>
</evidence>
<evidence type="ECO:0000256" key="2">
    <source>
        <dbReference type="ARBA" id="ARBA00022448"/>
    </source>
</evidence>
<dbReference type="InterPro" id="IPR003352">
    <property type="entry name" value="PTS_EIIC"/>
</dbReference>
<dbReference type="RefSeq" id="WP_013841618.1">
    <property type="nucleotide sequence ID" value="NC_015589.1"/>
</dbReference>
<dbReference type="OrthoDB" id="9762141at2"/>
<feature type="transmembrane region" description="Helical" evidence="8">
    <location>
        <begin position="274"/>
        <end position="293"/>
    </location>
</feature>
<dbReference type="EMBL" id="CP002780">
    <property type="protein sequence ID" value="AEG59851.1"/>
    <property type="molecule type" value="Genomic_DNA"/>
</dbReference>
<dbReference type="Pfam" id="PF02378">
    <property type="entry name" value="PTS_EIIC"/>
    <property type="match status" value="1"/>
</dbReference>
<dbReference type="AlphaFoldDB" id="F6DRU0"/>
<evidence type="ECO:0000259" key="9">
    <source>
        <dbReference type="PROSITE" id="PS50883"/>
    </source>
</evidence>
<evidence type="ECO:0000256" key="8">
    <source>
        <dbReference type="SAM" id="Phobius"/>
    </source>
</evidence>
<dbReference type="SUPFAM" id="SSF141868">
    <property type="entry name" value="EAL domain-like"/>
    <property type="match status" value="1"/>
</dbReference>
<dbReference type="HOGENOM" id="CLU_024302_0_0_9"/>
<keyword evidence="6 8" id="KW-1133">Transmembrane helix</keyword>
<feature type="transmembrane region" description="Helical" evidence="8">
    <location>
        <begin position="225"/>
        <end position="246"/>
    </location>
</feature>
<name>F6DRU0_DESRL</name>
<keyword evidence="3" id="KW-1003">Cell membrane</keyword>
<dbReference type="Gene3D" id="3.20.20.450">
    <property type="entry name" value="EAL domain"/>
    <property type="match status" value="1"/>
</dbReference>
<organism evidence="11 12">
    <name type="scientific">Desulforamulus ruminis (strain ATCC 23193 / DSM 2154 / NCIMB 8452 / DL)</name>
    <name type="common">Desulfotomaculum ruminis</name>
    <dbReference type="NCBI Taxonomy" id="696281"/>
    <lineage>
        <taxon>Bacteria</taxon>
        <taxon>Bacillati</taxon>
        <taxon>Bacillota</taxon>
        <taxon>Clostridia</taxon>
        <taxon>Eubacteriales</taxon>
        <taxon>Peptococcaceae</taxon>
        <taxon>Desulforamulus</taxon>
    </lineage>
</organism>
<dbReference type="InterPro" id="IPR004501">
    <property type="entry name" value="PTS_EIIC_3"/>
</dbReference>
<feature type="transmembrane region" description="Helical" evidence="8">
    <location>
        <begin position="100"/>
        <end position="117"/>
    </location>
</feature>
<dbReference type="PROSITE" id="PS50883">
    <property type="entry name" value="EAL"/>
    <property type="match status" value="1"/>
</dbReference>
<sequence>MIEKFEALVSKLANQQTLRALRKGLLYLMPFILIGSIVLALLNLPIPAYQNFLLCVFGEGWREIGHLIHRGTLQIMAITALITVSYAISMEKRLVKSGEVNAIIIVITAFASFIAFINDSNMIISAEEAGSAGMFGAIVISVLSCELFCFFYKCRDCIQPSDLINYNGSALIRASFRAVIPALLTVSIFSVTKMLLDFIGLTGSQAMLLQAINEIWMTGQNYSSALIIIVITHILWFFGIHGGNVIMDALSDATPVISSATDASILTKEFLDTYVYLGGAGATLGLLVALLLIGKKSSENRLAKISILPGIFNINEIMIFGLPIIFNAYFFIPFVLSPVILSFTAWTSVRMGWVPPVTQAVEWTTPIFLSGYLGTGSVDGIVMQAVNLALAVLVYIPFVRLQERRQQRVRITVFKNLGSEIQQIQEQQKKTVLNRHDEIGSLARALVSEIKDGFRNRTQTLHLEYQPKVNHKGEVMGAEALLRWIHPIYGYVSPLVILRICDEANLTNELGIWVMNQAFGDLKRWQKQGYKVSLSVNLSPRQLQEDESLVQTVQSHVNRLGIEPRYMELELVENAAIDSSDSTRSKLEKIKGMGINLSIDDFGMGHSSLLYICDFYANIVKIDAALVRAVTSDKQRQQIVKSILSLCSQLNVKAVAEGVETKEQVQLLHELGCEYYQGFYFSRSLSIDSFLEYVKQHGVVDQSC</sequence>
<feature type="domain" description="PTS EIIC type-3" evidence="10">
    <location>
        <begin position="1"/>
        <end position="398"/>
    </location>
</feature>
<proteinExistence type="predicted"/>
<dbReference type="GO" id="GO:0009401">
    <property type="term" value="P:phosphoenolpyruvate-dependent sugar phosphotransferase system"/>
    <property type="evidence" value="ECO:0007669"/>
    <property type="project" value="InterPro"/>
</dbReference>
<evidence type="ECO:0000259" key="10">
    <source>
        <dbReference type="PROSITE" id="PS51105"/>
    </source>
</evidence>
<keyword evidence="2" id="KW-0813">Transport</keyword>
<dbReference type="Proteomes" id="UP000009234">
    <property type="component" value="Chromosome"/>
</dbReference>
<feature type="transmembrane region" description="Helical" evidence="8">
    <location>
        <begin position="314"/>
        <end position="336"/>
    </location>
</feature>
<reference evidence="11 12" key="2">
    <citation type="journal article" date="2012" name="Stand. Genomic Sci.">
        <title>Complete genome sequence of the sulfate-reducing firmicute Desulfotomaculum ruminis type strain (DL(T)).</title>
        <authorList>
            <person name="Spring S."/>
            <person name="Visser M."/>
            <person name="Lu M."/>
            <person name="Copeland A."/>
            <person name="Lapidus A."/>
            <person name="Lucas S."/>
            <person name="Cheng J.F."/>
            <person name="Han C."/>
            <person name="Tapia R."/>
            <person name="Goodwin L.A."/>
            <person name="Pitluck S."/>
            <person name="Ivanova N."/>
            <person name="Land M."/>
            <person name="Hauser L."/>
            <person name="Larimer F."/>
            <person name="Rohde M."/>
            <person name="Goker M."/>
            <person name="Detter J.C."/>
            <person name="Kyrpides N.C."/>
            <person name="Woyke T."/>
            <person name="Schaap P.J."/>
            <person name="Plugge C.M."/>
            <person name="Muyzer G."/>
            <person name="Kuever J."/>
            <person name="Pereira I.A."/>
            <person name="Parshina S.N."/>
            <person name="Bernier-Latmani R."/>
            <person name="Stams A.J."/>
            <person name="Klenk H.P."/>
        </authorList>
    </citation>
    <scope>NUCLEOTIDE SEQUENCE [LARGE SCALE GENOMIC DNA]</scope>
    <source>
        <strain evidence="12">ATCC 23193 / DSM 2154 / NCIB 8452 / DL</strain>
    </source>
</reference>
<keyword evidence="7 8" id="KW-0472">Membrane</keyword>
<dbReference type="SMART" id="SM00052">
    <property type="entry name" value="EAL"/>
    <property type="match status" value="1"/>
</dbReference>
<dbReference type="PANTHER" id="PTHR33989">
    <property type="match status" value="1"/>
</dbReference>
<dbReference type="CDD" id="cd01948">
    <property type="entry name" value="EAL"/>
    <property type="match status" value="1"/>
</dbReference>
<gene>
    <name evidence="11" type="ordered locus">Desru_1586</name>
</gene>
<evidence type="ECO:0000256" key="7">
    <source>
        <dbReference type="ARBA" id="ARBA00023136"/>
    </source>
</evidence>
<reference evidence="12" key="1">
    <citation type="submission" date="2011-05" db="EMBL/GenBank/DDBJ databases">
        <title>Complete sequence of Desulfotomaculum ruminis DSM 2154.</title>
        <authorList>
            <person name="Lucas S."/>
            <person name="Copeland A."/>
            <person name="Lapidus A."/>
            <person name="Cheng J.-F."/>
            <person name="Goodwin L."/>
            <person name="Pitluck S."/>
            <person name="Lu M."/>
            <person name="Detter J.C."/>
            <person name="Han C."/>
            <person name="Tapia R."/>
            <person name="Land M."/>
            <person name="Hauser L."/>
            <person name="Kyrpides N."/>
            <person name="Ivanova N."/>
            <person name="Mikhailova N."/>
            <person name="Pagani I."/>
            <person name="Stams A.J.M."/>
            <person name="Plugge C.M."/>
            <person name="Muyzer G."/>
            <person name="Kuever J."/>
            <person name="Parshina S.N."/>
            <person name="Ivanova A.E."/>
            <person name="Nazina T.N."/>
            <person name="Brambilla E."/>
            <person name="Spring S."/>
            <person name="Klenk H.-P."/>
            <person name="Woyke T."/>
        </authorList>
    </citation>
    <scope>NUCLEOTIDE SEQUENCE [LARGE SCALE GENOMIC DNA]</scope>
    <source>
        <strain evidence="12">ATCC 23193 / DSM 2154 / NCIB 8452 / DL</strain>
    </source>
</reference>
<dbReference type="NCBIfam" id="TIGR00410">
    <property type="entry name" value="lacE"/>
    <property type="match status" value="1"/>
</dbReference>
<comment type="subcellular location">
    <subcellularLocation>
        <location evidence="1">Cell membrane</location>
        <topology evidence="1">Multi-pass membrane protein</topology>
    </subcellularLocation>
</comment>
<feature type="transmembrane region" description="Helical" evidence="8">
    <location>
        <begin position="25"/>
        <end position="47"/>
    </location>
</feature>
<evidence type="ECO:0000313" key="12">
    <source>
        <dbReference type="Proteomes" id="UP000009234"/>
    </source>
</evidence>
<feature type="transmembrane region" description="Helical" evidence="8">
    <location>
        <begin position="67"/>
        <end position="88"/>
    </location>
</feature>
<feature type="transmembrane region" description="Helical" evidence="8">
    <location>
        <begin position="129"/>
        <end position="151"/>
    </location>
</feature>